<dbReference type="GeneID" id="61316419"/>
<organism evidence="3 5">
    <name type="scientific">Brucella anthropi</name>
    <name type="common">Ochrobactrum anthropi</name>
    <dbReference type="NCBI Taxonomy" id="529"/>
    <lineage>
        <taxon>Bacteria</taxon>
        <taxon>Pseudomonadati</taxon>
        <taxon>Pseudomonadota</taxon>
        <taxon>Alphaproteobacteria</taxon>
        <taxon>Hyphomicrobiales</taxon>
        <taxon>Brucellaceae</taxon>
        <taxon>Brucella/Ochrobactrum group</taxon>
        <taxon>Brucella</taxon>
    </lineage>
</organism>
<feature type="transmembrane region" description="Helical" evidence="1">
    <location>
        <begin position="61"/>
        <end position="80"/>
    </location>
</feature>
<reference evidence="5 6" key="1">
    <citation type="submission" date="2019-09" db="EMBL/GenBank/DDBJ databases">
        <title>Taxonomic organization of the family Brucellaceae based on a phylogenomic approach.</title>
        <authorList>
            <person name="Leclercq S."/>
            <person name="Cloeckaert A."/>
            <person name="Zygmunt M.S."/>
        </authorList>
    </citation>
    <scope>NUCLEOTIDE SEQUENCE [LARGE SCALE GENOMIC DNA]</scope>
    <source>
        <strain evidence="3 5">CCUG 34461</strain>
        <strain evidence="2 6">LMG 3313</strain>
    </source>
</reference>
<protein>
    <submittedName>
        <fullName evidence="3">Uncharacterized protein</fullName>
    </submittedName>
</protein>
<keyword evidence="1" id="KW-1133">Transmembrane helix</keyword>
<dbReference type="AlphaFoldDB" id="A0A011VGB9"/>
<dbReference type="Proteomes" id="UP000642265">
    <property type="component" value="Unassembled WGS sequence"/>
</dbReference>
<evidence type="ECO:0000313" key="6">
    <source>
        <dbReference type="Proteomes" id="UP000481876"/>
    </source>
</evidence>
<evidence type="ECO:0000256" key="1">
    <source>
        <dbReference type="SAM" id="Phobius"/>
    </source>
</evidence>
<keyword evidence="1" id="KW-0812">Transmembrane</keyword>
<evidence type="ECO:0000313" key="3">
    <source>
        <dbReference type="EMBL" id="KAB2801605.1"/>
    </source>
</evidence>
<gene>
    <name evidence="2" type="ORF">F9L04_01370</name>
    <name evidence="3" type="ORF">F9L06_07965</name>
    <name evidence="4" type="ORF">IH622_10480</name>
</gene>
<accession>A0A011VGB9</accession>
<feature type="transmembrane region" description="Helical" evidence="1">
    <location>
        <begin position="36"/>
        <end position="55"/>
    </location>
</feature>
<name>A0A011VGB9_BRUAN</name>
<sequence>MDDYERYATGLMIVFGALIIGGLMAANLYHGDKPGFLFALGAAVVSWFAAFAVLFDKPRVYGVMIAVAIGLVAASIGAYVT</sequence>
<dbReference type="EMBL" id="JACZKO010000033">
    <property type="protein sequence ID" value="MBE0561218.1"/>
    <property type="molecule type" value="Genomic_DNA"/>
</dbReference>
<dbReference type="RefSeq" id="WP_010658028.1">
    <property type="nucleotide sequence ID" value="NZ_CP008820.1"/>
</dbReference>
<dbReference type="Proteomes" id="UP000481876">
    <property type="component" value="Unassembled WGS sequence"/>
</dbReference>
<evidence type="ECO:0000313" key="5">
    <source>
        <dbReference type="Proteomes" id="UP000441102"/>
    </source>
</evidence>
<dbReference type="EMBL" id="WBWX01000002">
    <property type="protein sequence ID" value="KAB2801605.1"/>
    <property type="molecule type" value="Genomic_DNA"/>
</dbReference>
<reference evidence="4" key="2">
    <citation type="submission" date="2020-09" db="EMBL/GenBank/DDBJ databases">
        <authorList>
            <person name="Dalcin Martins P."/>
        </authorList>
    </citation>
    <scope>NUCLEOTIDE SEQUENCE</scope>
    <source>
        <strain evidence="4">MAG47</strain>
    </source>
</reference>
<dbReference type="OMA" id="AMHIVLM"/>
<keyword evidence="1" id="KW-0472">Membrane</keyword>
<dbReference type="OrthoDB" id="8420687at2"/>
<dbReference type="KEGG" id="oah:DR92_52"/>
<proteinExistence type="predicted"/>
<reference evidence="4" key="3">
    <citation type="submission" date="2020-10" db="EMBL/GenBank/DDBJ databases">
        <title>Enrichment of novel Verrucomicrobia, Bacteroidetes and Krumholzibacteria in an oxygen-limited, methane- and iron-fed bioreactor inoculated with Bothnian Sea sediments.</title>
        <authorList>
            <person name="Martins P.D."/>
            <person name="de Jong A."/>
            <person name="Lenstra W.K."/>
            <person name="van Helmond N.A.G.M."/>
            <person name="Slomp C.P."/>
            <person name="Jetten M.S.M."/>
            <person name="Welte C.U."/>
            <person name="Rasigraf O."/>
        </authorList>
    </citation>
    <scope>NUCLEOTIDE SEQUENCE</scope>
    <source>
        <strain evidence="4">MAG47</strain>
    </source>
</reference>
<feature type="transmembrane region" description="Helical" evidence="1">
    <location>
        <begin position="6"/>
        <end position="29"/>
    </location>
</feature>
<dbReference type="Proteomes" id="UP000441102">
    <property type="component" value="Unassembled WGS sequence"/>
</dbReference>
<dbReference type="EMBL" id="WBWS01000001">
    <property type="protein sequence ID" value="KAB2773512.1"/>
    <property type="molecule type" value="Genomic_DNA"/>
</dbReference>
<comment type="caution">
    <text evidence="3">The sequence shown here is derived from an EMBL/GenBank/DDBJ whole genome shotgun (WGS) entry which is preliminary data.</text>
</comment>
<evidence type="ECO:0000313" key="2">
    <source>
        <dbReference type="EMBL" id="KAB2773512.1"/>
    </source>
</evidence>
<evidence type="ECO:0000313" key="4">
    <source>
        <dbReference type="EMBL" id="MBE0561218.1"/>
    </source>
</evidence>